<feature type="compositionally biased region" description="Polar residues" evidence="9">
    <location>
        <begin position="455"/>
        <end position="464"/>
    </location>
</feature>
<feature type="transmembrane region" description="Helical" evidence="10">
    <location>
        <begin position="114"/>
        <end position="135"/>
    </location>
</feature>
<feature type="transmembrane region" description="Helical" evidence="10">
    <location>
        <begin position="70"/>
        <end position="93"/>
    </location>
</feature>
<dbReference type="InterPro" id="IPR022357">
    <property type="entry name" value="MIP_CS"/>
</dbReference>
<dbReference type="GO" id="GO:0005886">
    <property type="term" value="C:plasma membrane"/>
    <property type="evidence" value="ECO:0007669"/>
    <property type="project" value="TreeGrafter"/>
</dbReference>
<accession>A0A397AMS0</accession>
<dbReference type="PANTHER" id="PTHR43829">
    <property type="entry name" value="AQUAPORIN OR AQUAGLYCEROPORIN RELATED"/>
    <property type="match status" value="1"/>
</dbReference>
<evidence type="ECO:0000313" key="12">
    <source>
        <dbReference type="Proteomes" id="UP000265427"/>
    </source>
</evidence>
<dbReference type="Proteomes" id="UP000265427">
    <property type="component" value="Unassembled WGS sequence"/>
</dbReference>
<keyword evidence="7 10" id="KW-0472">Membrane</keyword>
<keyword evidence="4 8" id="KW-0813">Transport</keyword>
<comment type="similarity">
    <text evidence="2">Belongs to the RER1 family.</text>
</comment>
<dbReference type="SUPFAM" id="SSF81338">
    <property type="entry name" value="Aquaporin-like"/>
    <property type="match status" value="1"/>
</dbReference>
<gene>
    <name evidence="11" type="ORF">DYB36_000590</name>
</gene>
<dbReference type="VEuPathDB" id="FungiDB:H257_12339"/>
<feature type="transmembrane region" description="Helical" evidence="10">
    <location>
        <begin position="166"/>
        <end position="187"/>
    </location>
</feature>
<keyword evidence="6 10" id="KW-1133">Transmembrane helix</keyword>
<evidence type="ECO:0000256" key="5">
    <source>
        <dbReference type="ARBA" id="ARBA00022692"/>
    </source>
</evidence>
<evidence type="ECO:0008006" key="13">
    <source>
        <dbReference type="Google" id="ProtNLM"/>
    </source>
</evidence>
<dbReference type="PRINTS" id="PR00783">
    <property type="entry name" value="MINTRINSICP"/>
</dbReference>
<feature type="transmembrane region" description="Helical" evidence="10">
    <location>
        <begin position="260"/>
        <end position="278"/>
    </location>
</feature>
<dbReference type="AlphaFoldDB" id="A0A397AMS0"/>
<evidence type="ECO:0000256" key="6">
    <source>
        <dbReference type="ARBA" id="ARBA00022989"/>
    </source>
</evidence>
<feature type="transmembrane region" description="Helical" evidence="10">
    <location>
        <begin position="337"/>
        <end position="357"/>
    </location>
</feature>
<comment type="subcellular location">
    <subcellularLocation>
        <location evidence="1">Membrane</location>
        <topology evidence="1">Multi-pass membrane protein</topology>
    </subcellularLocation>
</comment>
<feature type="transmembrane region" description="Helical" evidence="10">
    <location>
        <begin position="199"/>
        <end position="221"/>
    </location>
</feature>
<dbReference type="InterPro" id="IPR000425">
    <property type="entry name" value="MIP"/>
</dbReference>
<evidence type="ECO:0000256" key="8">
    <source>
        <dbReference type="RuleBase" id="RU000477"/>
    </source>
</evidence>
<organism evidence="11 12">
    <name type="scientific">Aphanomyces astaci</name>
    <name type="common">Crayfish plague agent</name>
    <dbReference type="NCBI Taxonomy" id="112090"/>
    <lineage>
        <taxon>Eukaryota</taxon>
        <taxon>Sar</taxon>
        <taxon>Stramenopiles</taxon>
        <taxon>Oomycota</taxon>
        <taxon>Saprolegniomycetes</taxon>
        <taxon>Saprolegniales</taxon>
        <taxon>Verrucalvaceae</taxon>
        <taxon>Aphanomyces</taxon>
    </lineage>
</organism>
<evidence type="ECO:0000256" key="4">
    <source>
        <dbReference type="ARBA" id="ARBA00022448"/>
    </source>
</evidence>
<evidence type="ECO:0000256" key="9">
    <source>
        <dbReference type="SAM" id="MobiDB-lite"/>
    </source>
</evidence>
<dbReference type="Pfam" id="PF00230">
    <property type="entry name" value="MIP"/>
    <property type="match status" value="1"/>
</dbReference>
<feature type="transmembrane region" description="Helical" evidence="10">
    <location>
        <begin position="393"/>
        <end position="410"/>
    </location>
</feature>
<feature type="transmembrane region" description="Helical" evidence="10">
    <location>
        <begin position="36"/>
        <end position="58"/>
    </location>
</feature>
<feature type="transmembrane region" description="Helical" evidence="10">
    <location>
        <begin position="233"/>
        <end position="253"/>
    </location>
</feature>
<dbReference type="PROSITE" id="PS00221">
    <property type="entry name" value="MIP"/>
    <property type="match status" value="1"/>
</dbReference>
<dbReference type="CDD" id="cd00333">
    <property type="entry name" value="MIP"/>
    <property type="match status" value="1"/>
</dbReference>
<evidence type="ECO:0000256" key="2">
    <source>
        <dbReference type="ARBA" id="ARBA00006070"/>
    </source>
</evidence>
<dbReference type="GO" id="GO:0015254">
    <property type="term" value="F:glycerol channel activity"/>
    <property type="evidence" value="ECO:0007669"/>
    <property type="project" value="TreeGrafter"/>
</dbReference>
<evidence type="ECO:0000256" key="10">
    <source>
        <dbReference type="SAM" id="Phobius"/>
    </source>
</evidence>
<proteinExistence type="inferred from homology"/>
<dbReference type="NCBIfam" id="TIGR00861">
    <property type="entry name" value="MIP"/>
    <property type="match status" value="1"/>
</dbReference>
<name>A0A397AMS0_APHAT</name>
<feature type="region of interest" description="Disordered" evidence="9">
    <location>
        <begin position="444"/>
        <end position="464"/>
    </location>
</feature>
<sequence length="464" mass="51116">MMLNNYHTLEKKSFDETTGTVEYPWYRVKEHFTREILAEGTGMFITMAFLNGVVSQVVLGGATHGDYSHINLGVGLAFMMGIHTCGGISGAHLNPAVTIALAVHGRFEWKKVPLYIVAQLIGAFLGAAVVFAIYYPSFNEFDAGRSIAKSAGIFATYPIDLYAQNLFSAFLCEFFGTALLVFAIFSLDDPTNMPTNPIMKPLTVALVLVMIGMSFGLPTGYALNPARDLGPRIFTAVAGWGVGVFTAANYYFLIPIFAPIVGAIAGGGAYMVTIYNHHDQHDDLKALKVLGESRGYQAVPSSTIDDSVQSTIYVYGWWIAPAVLLTLYLVRVYYLNAFHIITYGLGIYLLNLFIGFLSPQINPDTEGGPVLPSTNSEELCPFSRSFSRSLSSVYWPILLMYFILLFTLTMKRQIKHMCKHNYIRAVVQWQASAQGLQVETEQPRYEAVASPSPPSTVQMEVLST</sequence>
<dbReference type="InterPro" id="IPR023271">
    <property type="entry name" value="Aquaporin-like"/>
</dbReference>
<comment type="caution">
    <text evidence="11">The sequence shown here is derived from an EMBL/GenBank/DDBJ whole genome shotgun (WGS) entry which is preliminary data.</text>
</comment>
<dbReference type="PANTHER" id="PTHR43829:SF9">
    <property type="entry name" value="AQUAPORIN-9"/>
    <property type="match status" value="1"/>
</dbReference>
<dbReference type="InterPro" id="IPR050363">
    <property type="entry name" value="MIP/Aquaporin"/>
</dbReference>
<feature type="transmembrane region" description="Helical" evidence="10">
    <location>
        <begin position="312"/>
        <end position="330"/>
    </location>
</feature>
<evidence type="ECO:0000313" key="11">
    <source>
        <dbReference type="EMBL" id="RHY09022.1"/>
    </source>
</evidence>
<keyword evidence="5 8" id="KW-0812">Transmembrane</keyword>
<dbReference type="PRINTS" id="PR02019">
    <property type="entry name" value="AQUAPORIN7"/>
</dbReference>
<dbReference type="InterPro" id="IPR004932">
    <property type="entry name" value="Rer1"/>
</dbReference>
<dbReference type="Gene3D" id="1.20.1080.10">
    <property type="entry name" value="Glycerol uptake facilitator protein"/>
    <property type="match status" value="1"/>
</dbReference>
<evidence type="ECO:0000256" key="3">
    <source>
        <dbReference type="ARBA" id="ARBA00006175"/>
    </source>
</evidence>
<protein>
    <recommendedName>
        <fullName evidence="13">Aquaporin</fullName>
    </recommendedName>
</protein>
<dbReference type="GO" id="GO:0005737">
    <property type="term" value="C:cytoplasm"/>
    <property type="evidence" value="ECO:0007669"/>
    <property type="project" value="UniProtKB-ARBA"/>
</dbReference>
<comment type="similarity">
    <text evidence="3 8">Belongs to the MIP/aquaporin (TC 1.A.8) family.</text>
</comment>
<dbReference type="GO" id="GO:0015250">
    <property type="term" value="F:water channel activity"/>
    <property type="evidence" value="ECO:0007669"/>
    <property type="project" value="TreeGrafter"/>
</dbReference>
<reference evidence="11 12" key="1">
    <citation type="submission" date="2018-08" db="EMBL/GenBank/DDBJ databases">
        <title>Aphanomyces genome sequencing and annotation.</title>
        <authorList>
            <person name="Minardi D."/>
            <person name="Oidtmann B."/>
            <person name="Van Der Giezen M."/>
            <person name="Studholme D.J."/>
        </authorList>
    </citation>
    <scope>NUCLEOTIDE SEQUENCE [LARGE SCALE GENOMIC DNA]</scope>
    <source>
        <strain evidence="11 12">Kv</strain>
    </source>
</reference>
<dbReference type="Pfam" id="PF03248">
    <property type="entry name" value="Rer1"/>
    <property type="match status" value="2"/>
</dbReference>
<evidence type="ECO:0000256" key="1">
    <source>
        <dbReference type="ARBA" id="ARBA00004141"/>
    </source>
</evidence>
<dbReference type="EMBL" id="QUSZ01005600">
    <property type="protein sequence ID" value="RHY09022.1"/>
    <property type="molecule type" value="Genomic_DNA"/>
</dbReference>
<evidence type="ECO:0000256" key="7">
    <source>
        <dbReference type="ARBA" id="ARBA00023136"/>
    </source>
</evidence>